<dbReference type="PANTHER" id="PTHR21367">
    <property type="entry name" value="ARGININE-TRNA-PROTEIN TRANSFERASE 1"/>
    <property type="match status" value="1"/>
</dbReference>
<organism evidence="9">
    <name type="scientific">Phallusia mammillata</name>
    <dbReference type="NCBI Taxonomy" id="59560"/>
    <lineage>
        <taxon>Eukaryota</taxon>
        <taxon>Metazoa</taxon>
        <taxon>Chordata</taxon>
        <taxon>Tunicata</taxon>
        <taxon>Ascidiacea</taxon>
        <taxon>Phlebobranchia</taxon>
        <taxon>Ascidiidae</taxon>
        <taxon>Phallusia</taxon>
    </lineage>
</organism>
<evidence type="ECO:0000256" key="2">
    <source>
        <dbReference type="ARBA" id="ARBA00022679"/>
    </source>
</evidence>
<dbReference type="EMBL" id="LR783131">
    <property type="protein sequence ID" value="CAB3224117.1"/>
    <property type="molecule type" value="mRNA"/>
</dbReference>
<comment type="similarity">
    <text evidence="1 5">Belongs to the R-transferase family.</text>
</comment>
<dbReference type="InterPro" id="IPR030700">
    <property type="entry name" value="N-end_Aminoacyl_Trfase"/>
</dbReference>
<keyword evidence="2 5" id="KW-0808">Transferase</keyword>
<evidence type="ECO:0000256" key="1">
    <source>
        <dbReference type="ARBA" id="ARBA00009991"/>
    </source>
</evidence>
<evidence type="ECO:0000259" key="8">
    <source>
        <dbReference type="Pfam" id="PF04377"/>
    </source>
</evidence>
<evidence type="ECO:0000256" key="6">
    <source>
        <dbReference type="SAM" id="MobiDB-lite"/>
    </source>
</evidence>
<evidence type="ECO:0000256" key="5">
    <source>
        <dbReference type="PIRNR" id="PIRNR037207"/>
    </source>
</evidence>
<keyword evidence="3 5" id="KW-0833">Ubl conjugation pathway</keyword>
<evidence type="ECO:0000256" key="3">
    <source>
        <dbReference type="ARBA" id="ARBA00022786"/>
    </source>
</evidence>
<evidence type="ECO:0000259" key="7">
    <source>
        <dbReference type="Pfam" id="PF04376"/>
    </source>
</evidence>
<accession>A0A6F9D7U2</accession>
<name>A0A6F9D7U2_9ASCI</name>
<dbReference type="Pfam" id="PF04376">
    <property type="entry name" value="ATE_N"/>
    <property type="match status" value="1"/>
</dbReference>
<comment type="function">
    <text evidence="5">Involved in the post-translational conjugation of arginine to the N-terminal aspartate or glutamate of a protein. This arginylation is required for degradation of the protein via the ubiquitin pathway.</text>
</comment>
<evidence type="ECO:0000313" key="9">
    <source>
        <dbReference type="EMBL" id="CAB3224117.1"/>
    </source>
</evidence>
<dbReference type="SUPFAM" id="SSF55729">
    <property type="entry name" value="Acyl-CoA N-acyltransferases (Nat)"/>
    <property type="match status" value="1"/>
</dbReference>
<dbReference type="AlphaFoldDB" id="A0A6F9D7U2"/>
<dbReference type="InterPro" id="IPR016181">
    <property type="entry name" value="Acyl_CoA_acyltransferase"/>
</dbReference>
<dbReference type="InterPro" id="IPR007472">
    <property type="entry name" value="N-end_Aminoacyl_Trfase_C"/>
</dbReference>
<reference evidence="9" key="1">
    <citation type="submission" date="2020-04" db="EMBL/GenBank/DDBJ databases">
        <authorList>
            <person name="Neveu A P."/>
        </authorList>
    </citation>
    <scope>NUCLEOTIDE SEQUENCE</scope>
    <source>
        <tissue evidence="9">Whole embryo</tissue>
    </source>
</reference>
<feature type="compositionally biased region" description="Polar residues" evidence="6">
    <location>
        <begin position="133"/>
        <end position="144"/>
    </location>
</feature>
<feature type="domain" description="N-end rule aminoacyl transferase C-terminal" evidence="8">
    <location>
        <begin position="253"/>
        <end position="390"/>
    </location>
</feature>
<dbReference type="PIRSF" id="PIRSF037207">
    <property type="entry name" value="ATE1_euk"/>
    <property type="match status" value="1"/>
</dbReference>
<dbReference type="Pfam" id="PF04377">
    <property type="entry name" value="ATE_C"/>
    <property type="match status" value="1"/>
</dbReference>
<dbReference type="EC" id="2.3.2.8" evidence="5"/>
<dbReference type="InterPro" id="IPR017137">
    <property type="entry name" value="Arg-tRNA-P_Trfase_1_euk"/>
</dbReference>
<feature type="domain" description="N-end aminoacyl transferase N-terminal" evidence="7">
    <location>
        <begin position="20"/>
        <end position="90"/>
    </location>
</feature>
<evidence type="ECO:0000256" key="4">
    <source>
        <dbReference type="ARBA" id="ARBA00023315"/>
    </source>
</evidence>
<dbReference type="GO" id="GO:0005737">
    <property type="term" value="C:cytoplasm"/>
    <property type="evidence" value="ECO:0007669"/>
    <property type="project" value="TreeGrafter"/>
</dbReference>
<feature type="region of interest" description="Disordered" evidence="6">
    <location>
        <begin position="115"/>
        <end position="211"/>
    </location>
</feature>
<comment type="catalytic activity">
    <reaction evidence="5">
        <text>an N-terminal L-alpha-aminoacyl-[protein] + L-arginyl-tRNA(Arg) = an N-terminal L-arginyl-L-aminoacyl-[protein] + tRNA(Arg) + H(+)</text>
        <dbReference type="Rhea" id="RHEA:10208"/>
        <dbReference type="Rhea" id="RHEA-COMP:9658"/>
        <dbReference type="Rhea" id="RHEA-COMP:9673"/>
        <dbReference type="Rhea" id="RHEA-COMP:10636"/>
        <dbReference type="Rhea" id="RHEA-COMP:10638"/>
        <dbReference type="ChEBI" id="CHEBI:15378"/>
        <dbReference type="ChEBI" id="CHEBI:78442"/>
        <dbReference type="ChEBI" id="CHEBI:78513"/>
        <dbReference type="ChEBI" id="CHEBI:78597"/>
        <dbReference type="ChEBI" id="CHEBI:83562"/>
        <dbReference type="EC" id="2.3.2.8"/>
    </reaction>
</comment>
<sequence>MAFCHRYSIVEYRGTKSGRHCGYCSKSGGKFNAGMWAHSLDCRDYQSLINRGWRRSGQYCYKPSMDVTCCPLYGIRCHAESFKPSKSQKKVVKRMRQFLTNGGQKDIDDWKAACEKKNNHNPPEEENDEDQMTLASDQKPTNSEVKPPVDGNPTQNSETEQKSKVPRKGNGPDPTKPPPKKAKQLRLERKLQKAQEKGNTSNDTNNRKPKHNAEKTLEELLPHLNVPENAKHRLELRLVACQDREEFDKSRKESYELYKKYQMAIHKDHPSDCPEKQWSRFLLESPLNCDERLFKPGLGSFHNQYWLDDKLIAVGVMDILTNYVSSVYLYYDPDYGFLSLGVYSALSELVMTKRFHALCPNITHYCMGYFNQQCTKMKYKSKFRGSELLCPETYTWVPVEKCIPALEKNKYCRLNVLNGGSPDAEDEDGKWETLDEVLCLYRRVPYNYKDYQHHKYIERRMDDLCPPSAEETAEKLRREDERIRQYATMAGKSAKRILLFRSEADDYY</sequence>
<dbReference type="InterPro" id="IPR007471">
    <property type="entry name" value="N-end_Aminoacyl_Trfase_N"/>
</dbReference>
<feature type="compositionally biased region" description="Basic and acidic residues" evidence="6">
    <location>
        <begin position="185"/>
        <end position="196"/>
    </location>
</feature>
<keyword evidence="4 5" id="KW-0012">Acyltransferase</keyword>
<protein>
    <recommendedName>
        <fullName evidence="5">Arginyl-tRNA--protein transferase 1</fullName>
        <shortName evidence="5">Arginyltransferase 1</shortName>
        <shortName evidence="5">R-transferase 1</shortName>
        <ecNumber evidence="5">2.3.2.8</ecNumber>
    </recommendedName>
    <alternativeName>
        <fullName evidence="5">Arginine-tRNA--protein transferase 1</fullName>
    </alternativeName>
</protein>
<dbReference type="GO" id="GO:0004057">
    <property type="term" value="F:arginyl-tRNA--protein transferase activity"/>
    <property type="evidence" value="ECO:0007669"/>
    <property type="project" value="UniProtKB-EC"/>
</dbReference>
<dbReference type="PANTHER" id="PTHR21367:SF1">
    <property type="entry name" value="ARGINYL-TRNA--PROTEIN TRANSFERASE 1"/>
    <property type="match status" value="1"/>
</dbReference>
<proteinExistence type="evidence at transcript level"/>
<gene>
    <name evidence="9" type="primary">Ate1</name>
</gene>